<feature type="region of interest" description="Disordered" evidence="2">
    <location>
        <begin position="630"/>
        <end position="649"/>
    </location>
</feature>
<dbReference type="Pfam" id="PF00431">
    <property type="entry name" value="CUB"/>
    <property type="match status" value="1"/>
</dbReference>
<feature type="transmembrane region" description="Helical" evidence="3">
    <location>
        <begin position="587"/>
        <end position="608"/>
    </location>
</feature>
<feature type="compositionally biased region" description="Basic and acidic residues" evidence="2">
    <location>
        <begin position="827"/>
        <end position="836"/>
    </location>
</feature>
<comment type="caution">
    <text evidence="6">The sequence shown here is derived from an EMBL/GenBank/DDBJ whole genome shotgun (WGS) entry which is preliminary data.</text>
</comment>
<dbReference type="PROSITE" id="PS50092">
    <property type="entry name" value="TSP1"/>
    <property type="match status" value="1"/>
</dbReference>
<feature type="domain" description="CUB" evidence="5">
    <location>
        <begin position="454"/>
        <end position="520"/>
    </location>
</feature>
<feature type="compositionally biased region" description="Polar residues" evidence="2">
    <location>
        <begin position="849"/>
        <end position="871"/>
    </location>
</feature>
<reference evidence="6" key="1">
    <citation type="submission" date="2018-11" db="EMBL/GenBank/DDBJ databases">
        <authorList>
            <person name="Alioto T."/>
            <person name="Alioto T."/>
        </authorList>
    </citation>
    <scope>NUCLEOTIDE SEQUENCE</scope>
</reference>
<dbReference type="OrthoDB" id="446173at2759"/>
<dbReference type="InterPro" id="IPR035914">
    <property type="entry name" value="Sperma_CUB_dom_sf"/>
</dbReference>
<dbReference type="PANTHER" id="PTHR16311:SF3">
    <property type="entry name" value="THROMBOSPONDIN TYPE-1 DOMAIN-CONTAINING PROTEIN 1"/>
    <property type="match status" value="1"/>
</dbReference>
<feature type="chain" id="PRO_5032625507" description="CUB domain-containing protein" evidence="4">
    <location>
        <begin position="28"/>
        <end position="996"/>
    </location>
</feature>
<keyword evidence="7" id="KW-1185">Reference proteome</keyword>
<feature type="region of interest" description="Disordered" evidence="2">
    <location>
        <begin position="655"/>
        <end position="954"/>
    </location>
</feature>
<name>A0A8B6BK37_MYTGA</name>
<dbReference type="FunFam" id="2.20.100.10:FF:000002">
    <property type="entry name" value="Unc-5 netrin receptor C"/>
    <property type="match status" value="1"/>
</dbReference>
<dbReference type="PANTHER" id="PTHR16311">
    <property type="entry name" value="THROMBOSPONDIN TYPE I DOMAIN-CONTAINING 1"/>
    <property type="match status" value="1"/>
</dbReference>
<dbReference type="EMBL" id="UYJE01000298">
    <property type="protein sequence ID" value="VDH92032.1"/>
    <property type="molecule type" value="Genomic_DNA"/>
</dbReference>
<feature type="compositionally biased region" description="Basic residues" evidence="2">
    <location>
        <begin position="735"/>
        <end position="753"/>
    </location>
</feature>
<feature type="compositionally biased region" description="Low complexity" evidence="2">
    <location>
        <begin position="671"/>
        <end position="685"/>
    </location>
</feature>
<proteinExistence type="predicted"/>
<feature type="compositionally biased region" description="Polar residues" evidence="2">
    <location>
        <begin position="723"/>
        <end position="732"/>
    </location>
</feature>
<evidence type="ECO:0000256" key="4">
    <source>
        <dbReference type="SAM" id="SignalP"/>
    </source>
</evidence>
<dbReference type="Gene3D" id="2.20.100.10">
    <property type="entry name" value="Thrombospondin type-1 (TSP1) repeat"/>
    <property type="match status" value="1"/>
</dbReference>
<evidence type="ECO:0000259" key="5">
    <source>
        <dbReference type="Pfam" id="PF00431"/>
    </source>
</evidence>
<dbReference type="SMART" id="SM00209">
    <property type="entry name" value="TSP1"/>
    <property type="match status" value="1"/>
</dbReference>
<feature type="compositionally biased region" description="Basic and acidic residues" evidence="2">
    <location>
        <begin position="797"/>
        <end position="812"/>
    </location>
</feature>
<protein>
    <recommendedName>
        <fullName evidence="5">CUB domain-containing protein</fullName>
    </recommendedName>
</protein>
<feature type="compositionally biased region" description="Polar residues" evidence="2">
    <location>
        <begin position="918"/>
        <end position="953"/>
    </location>
</feature>
<organism evidence="6 7">
    <name type="scientific">Mytilus galloprovincialis</name>
    <name type="common">Mediterranean mussel</name>
    <dbReference type="NCBI Taxonomy" id="29158"/>
    <lineage>
        <taxon>Eukaryota</taxon>
        <taxon>Metazoa</taxon>
        <taxon>Spiralia</taxon>
        <taxon>Lophotrochozoa</taxon>
        <taxon>Mollusca</taxon>
        <taxon>Bivalvia</taxon>
        <taxon>Autobranchia</taxon>
        <taxon>Pteriomorphia</taxon>
        <taxon>Mytilida</taxon>
        <taxon>Mytiloidea</taxon>
        <taxon>Mytilidae</taxon>
        <taxon>Mytilinae</taxon>
        <taxon>Mytilus</taxon>
    </lineage>
</organism>
<dbReference type="InterPro" id="IPR036383">
    <property type="entry name" value="TSP1_rpt_sf"/>
</dbReference>
<dbReference type="SUPFAM" id="SSF49854">
    <property type="entry name" value="Spermadhesin, CUB domain"/>
    <property type="match status" value="1"/>
</dbReference>
<dbReference type="Gene3D" id="2.60.120.290">
    <property type="entry name" value="Spermadhesin, CUB domain"/>
    <property type="match status" value="1"/>
</dbReference>
<dbReference type="SUPFAM" id="SSF82895">
    <property type="entry name" value="TSP-1 type 1 repeat"/>
    <property type="match status" value="1"/>
</dbReference>
<dbReference type="GO" id="GO:0071944">
    <property type="term" value="C:cell periphery"/>
    <property type="evidence" value="ECO:0007669"/>
    <property type="project" value="TreeGrafter"/>
</dbReference>
<keyword evidence="4" id="KW-0732">Signal</keyword>
<feature type="compositionally biased region" description="Basic and acidic residues" evidence="2">
    <location>
        <begin position="776"/>
        <end position="787"/>
    </location>
</feature>
<keyword evidence="1" id="KW-1015">Disulfide bond</keyword>
<sequence length="996" mass="111104">MKGYDEMWNDWLCVCLSVCLYLPLVRCNTPDGTYTLSVPKVYVAFSEDLYINYTSPTTVSLPNAYIRILAGAQGTKKEITTRPLEVGKPAGQIKISCGEVEYAAIHYIELHMYVGGPLLTTISFQVTWPKVQLIFTPSHHIAQTKPLTMWYTSEAKCKSPVKRHSFHLDLEYTKDDETSTKKLKFEIKNTKVFTEIDTKIGSVEFTCETFEVAGRYIAVLRNTYDDSEVIAQSNILHVQWSTAYRISIYSSSVFPCEGHLSVKYVQPTCPGNRDQLRMYYLRRTLTGSPAVPLNRIYVTEKPAFNNQSSVLFPCGYFDAKAVGYCFVYVNVASDGSVTEQDDVCISTHPNTVLPIDGKWAVWSEWSTCSVTCGTGKRSRGRTCTDPEPANGGRFCNGFPVEFIPCVKECSVEDTVPDTPLKHLHLEGGCACGGCTLNASKGEIIGTGRCKGISQWTISVAKGHIIILKFQYFNILIDEQWLRVRDGVKSNDNLLAQSYGLIKISKVVSSSNKLLIQFNTRFNVSVPLLYHRRLLAVDPQSKGLLSHKLSSYGFIATYKSEVDNSSSVVFDTIPLTSHHESSIWESTITIAGISLCLTVILILCVLAIYHKFFYHKKHKYSMAAHEETPTHIAKSTSMHSSPSHHSAGSGVEIDYDMERPLTGGGKKKDSNGRVSRGSSVSSNRSGLKVKVKATVECSPKPILKQYSPMPSPKLNAIKDDSSERQSLFNTSPLLNRKPRSPKVHPSPRFKHSSKAKTPTSPDSKYDLLIKRRRRSKSDKVIKDIEERIVPGSDDTPVVEEKAFEPVKSPDSHDTLTPTNSKPPCVQNETEKPEKEDIPLVSLAKTEETRNPASGASDESSSPDNIDQTTSFISEKRPPRPTSLNEIHKNFPSSNSVSSEKRRKFGDRNKGLPQPDGESPKSSLTQSSKNSTPRSVHSSKSKLTLSPSRSITSDNLEMEYDDFIDYDDPLSYFDPEELEKLKWKGVEKISPKTKEEED</sequence>
<dbReference type="InterPro" id="IPR000884">
    <property type="entry name" value="TSP1_rpt"/>
</dbReference>
<evidence type="ECO:0000313" key="6">
    <source>
        <dbReference type="EMBL" id="VDH92032.1"/>
    </source>
</evidence>
<evidence type="ECO:0000256" key="3">
    <source>
        <dbReference type="SAM" id="Phobius"/>
    </source>
</evidence>
<dbReference type="AlphaFoldDB" id="A0A8B6BK37"/>
<feature type="signal peptide" evidence="4">
    <location>
        <begin position="1"/>
        <end position="27"/>
    </location>
</feature>
<keyword evidence="3" id="KW-0472">Membrane</keyword>
<gene>
    <name evidence="6" type="ORF">MGAL_10B050581</name>
</gene>
<dbReference type="CDD" id="cd00041">
    <property type="entry name" value="CUB"/>
    <property type="match status" value="1"/>
</dbReference>
<keyword evidence="3" id="KW-0812">Transmembrane</keyword>
<feature type="compositionally biased region" description="Low complexity" evidence="2">
    <location>
        <begin position="634"/>
        <end position="648"/>
    </location>
</feature>
<dbReference type="Proteomes" id="UP000596742">
    <property type="component" value="Unassembled WGS sequence"/>
</dbReference>
<accession>A0A8B6BK37</accession>
<keyword evidence="3" id="KW-1133">Transmembrane helix</keyword>
<evidence type="ECO:0000256" key="2">
    <source>
        <dbReference type="SAM" id="MobiDB-lite"/>
    </source>
</evidence>
<evidence type="ECO:0000313" key="7">
    <source>
        <dbReference type="Proteomes" id="UP000596742"/>
    </source>
</evidence>
<evidence type="ECO:0000256" key="1">
    <source>
        <dbReference type="ARBA" id="ARBA00023157"/>
    </source>
</evidence>
<dbReference type="InterPro" id="IPR038877">
    <property type="entry name" value="THSD1"/>
</dbReference>
<dbReference type="Pfam" id="PF00090">
    <property type="entry name" value="TSP_1"/>
    <property type="match status" value="1"/>
</dbReference>
<dbReference type="InterPro" id="IPR000859">
    <property type="entry name" value="CUB_dom"/>
</dbReference>